<proteinExistence type="predicted"/>
<organism evidence="2 3">
    <name type="scientific">Elsinoe batatas</name>
    <dbReference type="NCBI Taxonomy" id="2601811"/>
    <lineage>
        <taxon>Eukaryota</taxon>
        <taxon>Fungi</taxon>
        <taxon>Dikarya</taxon>
        <taxon>Ascomycota</taxon>
        <taxon>Pezizomycotina</taxon>
        <taxon>Dothideomycetes</taxon>
        <taxon>Dothideomycetidae</taxon>
        <taxon>Myriangiales</taxon>
        <taxon>Elsinoaceae</taxon>
        <taxon>Elsinoe</taxon>
    </lineage>
</organism>
<dbReference type="EMBL" id="JAESVG020000004">
    <property type="protein sequence ID" value="KAG8627720.1"/>
    <property type="molecule type" value="Genomic_DNA"/>
</dbReference>
<dbReference type="AlphaFoldDB" id="A0A8K0PD65"/>
<evidence type="ECO:0000259" key="1">
    <source>
        <dbReference type="Pfam" id="PF25484"/>
    </source>
</evidence>
<dbReference type="Proteomes" id="UP000809789">
    <property type="component" value="Unassembled WGS sequence"/>
</dbReference>
<sequence>MFLVYRAFPNCQSHAIQPRNSFSFRSRYIAQKGQILSVMVAIPNEAGRLESNVTVSLDSSYSDWSPMRANASATSLDQGSFLLDGNGLQLWRGSDIDGKYIRGFLVCNWAKSSPQLFARVQANEGAEKPSSCADVWLMPKYV</sequence>
<evidence type="ECO:0000313" key="3">
    <source>
        <dbReference type="Proteomes" id="UP000809789"/>
    </source>
</evidence>
<dbReference type="OrthoDB" id="3518533at2759"/>
<accession>A0A8K0PD65</accession>
<reference evidence="2" key="1">
    <citation type="submission" date="2021-07" db="EMBL/GenBank/DDBJ databases">
        <title>Elsinoe batatas strain:CRI-CJ2 Genome sequencing and assembly.</title>
        <authorList>
            <person name="Huang L."/>
        </authorList>
    </citation>
    <scope>NUCLEOTIDE SEQUENCE</scope>
    <source>
        <strain evidence="2">CRI-CJ2</strain>
    </source>
</reference>
<protein>
    <recommendedName>
        <fullName evidence="1">DUF7907 domain-containing protein</fullName>
    </recommendedName>
</protein>
<gene>
    <name evidence="2" type="ORF">KVT40_003593</name>
</gene>
<evidence type="ECO:0000313" key="2">
    <source>
        <dbReference type="EMBL" id="KAG8627720.1"/>
    </source>
</evidence>
<comment type="caution">
    <text evidence="2">The sequence shown here is derived from an EMBL/GenBank/DDBJ whole genome shotgun (WGS) entry which is preliminary data.</text>
</comment>
<name>A0A8K0PD65_9PEZI</name>
<dbReference type="Pfam" id="PF25484">
    <property type="entry name" value="DUF7907"/>
    <property type="match status" value="1"/>
</dbReference>
<feature type="domain" description="DUF7907" evidence="1">
    <location>
        <begin position="43"/>
        <end position="141"/>
    </location>
</feature>
<dbReference type="InterPro" id="IPR057229">
    <property type="entry name" value="DUF7907"/>
</dbReference>
<keyword evidence="3" id="KW-1185">Reference proteome</keyword>